<comment type="subcellular location">
    <subcellularLocation>
        <location evidence="1">Cytoplasm</location>
    </subcellularLocation>
</comment>
<dbReference type="CDD" id="cd02859">
    <property type="entry name" value="E_set_AMPKbeta_like_N"/>
    <property type="match status" value="1"/>
</dbReference>
<dbReference type="PANTHER" id="PTHR24148">
    <property type="entry name" value="ANKYRIN REPEAT DOMAIN-CONTAINING PROTEIN 39 HOMOLOG-RELATED"/>
    <property type="match status" value="1"/>
</dbReference>
<evidence type="ECO:0000256" key="3">
    <source>
        <dbReference type="ARBA" id="ARBA00022490"/>
    </source>
</evidence>
<dbReference type="GO" id="GO:0007165">
    <property type="term" value="P:signal transduction"/>
    <property type="evidence" value="ECO:0007669"/>
    <property type="project" value="UniProtKB-ARBA"/>
</dbReference>
<dbReference type="InterPro" id="IPR052895">
    <property type="entry name" value="HetReg/Transcr_Mod"/>
</dbReference>
<name>A0A8H7B101_9PLEO</name>
<proteinExistence type="inferred from homology"/>
<feature type="compositionally biased region" description="Basic and acidic residues" evidence="4">
    <location>
        <begin position="144"/>
        <end position="155"/>
    </location>
</feature>
<reference evidence="6" key="1">
    <citation type="submission" date="2020-01" db="EMBL/GenBank/DDBJ databases">
        <authorList>
            <person name="Feng Z.H.Z."/>
        </authorList>
    </citation>
    <scope>NUCLEOTIDE SEQUENCE</scope>
    <source>
        <strain evidence="6">CBS107.38</strain>
    </source>
</reference>
<dbReference type="GO" id="GO:0031588">
    <property type="term" value="C:nucleotide-activated protein kinase complex"/>
    <property type="evidence" value="ECO:0007669"/>
    <property type="project" value="UniProtKB-ARBA"/>
</dbReference>
<organism evidence="6 7">
    <name type="scientific">Alternaria burnsii</name>
    <dbReference type="NCBI Taxonomy" id="1187904"/>
    <lineage>
        <taxon>Eukaryota</taxon>
        <taxon>Fungi</taxon>
        <taxon>Dikarya</taxon>
        <taxon>Ascomycota</taxon>
        <taxon>Pezizomycotina</taxon>
        <taxon>Dothideomycetes</taxon>
        <taxon>Pleosporomycetidae</taxon>
        <taxon>Pleosporales</taxon>
        <taxon>Pleosporineae</taxon>
        <taxon>Pleosporaceae</taxon>
        <taxon>Alternaria</taxon>
        <taxon>Alternaria sect. Alternaria</taxon>
    </lineage>
</organism>
<feature type="compositionally biased region" description="Low complexity" evidence="4">
    <location>
        <begin position="1"/>
        <end position="21"/>
    </location>
</feature>
<dbReference type="InterPro" id="IPR010730">
    <property type="entry name" value="HET"/>
</dbReference>
<evidence type="ECO:0000256" key="2">
    <source>
        <dbReference type="ARBA" id="ARBA00010926"/>
    </source>
</evidence>
<dbReference type="EMBL" id="JAAABM010000015">
    <property type="protein sequence ID" value="KAF7672658.1"/>
    <property type="molecule type" value="Genomic_DNA"/>
</dbReference>
<dbReference type="InterPro" id="IPR032640">
    <property type="entry name" value="AMPK1_CBM"/>
</dbReference>
<feature type="compositionally biased region" description="Polar residues" evidence="4">
    <location>
        <begin position="100"/>
        <end position="139"/>
    </location>
</feature>
<feature type="domain" description="Association with the SNF1 complex (ASC)" evidence="5">
    <location>
        <begin position="487"/>
        <end position="570"/>
    </location>
</feature>
<keyword evidence="3" id="KW-0963">Cytoplasm</keyword>
<keyword evidence="7" id="KW-1185">Reference proteome</keyword>
<comment type="caution">
    <text evidence="6">The sequence shown here is derived from an EMBL/GenBank/DDBJ whole genome shotgun (WGS) entry which is preliminary data.</text>
</comment>
<dbReference type="SMART" id="SM01010">
    <property type="entry name" value="AMPKBI"/>
    <property type="match status" value="1"/>
</dbReference>
<dbReference type="Proteomes" id="UP000596902">
    <property type="component" value="Unassembled WGS sequence"/>
</dbReference>
<feature type="region of interest" description="Disordered" evidence="4">
    <location>
        <begin position="242"/>
        <end position="270"/>
    </location>
</feature>
<dbReference type="Pfam" id="PF16561">
    <property type="entry name" value="AMPK1_CBM"/>
    <property type="match status" value="1"/>
</dbReference>
<comment type="similarity">
    <text evidence="2">Belongs to the 5'-AMP-activated protein kinase beta subunit family.</text>
</comment>
<feature type="compositionally biased region" description="Low complexity" evidence="4">
    <location>
        <begin position="66"/>
        <end position="80"/>
    </location>
</feature>
<evidence type="ECO:0000313" key="7">
    <source>
        <dbReference type="Proteomes" id="UP000596902"/>
    </source>
</evidence>
<sequence length="1258" mass="139154">MGNQNSRSTTPTSNPQSPTNNAAGNHHNVTASHGHDRPHNHHHHLPHLHPPHSQHHSARRRESIQALSAAKAPAAPSVSLENAESHPTSARPISRGRAQTAGTSTKAVTTQLRAAQDLYNTTHSTRTGDTMGNEQSSQKGGAHSHKDKDKHHVSPRDANTTPPSQPAAAAIIPDTAAQQQQAVEAEAEAAPEVSARPPSPTLPVDVPSSASHPDPRASSPSNLPSPTSASMTADYLIPASASQFSRPPRLPLPIEEEVHTPGSPIIAPQELSGFNGVSEIWTPVHESDADGMLPRRSSMVSSTTAGEDEDGDLGEEFKGSEGRPTVPTLIEWEGPGERVYVTGTFAGWNRKYKLHRNGPSKKKDALSAYVSVTPGTHHLTFLVDNDMRTSDKLPTAVDYTNILVNYIEVPYPELTPLPASPPAATAATNDPLDDSITPVQEREAPVGMYPPQVLPPTPPLNATAGPTTANPIPTVTAPPIEPAKPPVPEPTKKYHQNIPRYLLDLDAPEESSRFARANAMTNNLPTPPTLPGFLGKSILNGTTPMKDDSSSVSGHLYFVKIMNAYAYRALEGPEYIRLIVLHPALSKTTPLRIDFVSSKLEDVEGDYDAVSYTWGEPVLTFPLYVGEDGMQVYVTENLDRALRYLRYETRERLLWADAACINQKDNEEKAIQIPLMVQIFRGARSVMAWLDPGGDTAIEQKGMRTVERLSRAPQNGDELLQENLHSVQRFLKLPWFNRLWIVQEVVFSLEVRLICGETDLPFSRFIAGLCQVKPQLEASCNNPEDLVRIRGISEIEKLWSHYSRFQTLLEYDDEITRADEVTEITDVVALVEKFALYGCTDPRDRIFALFSMATNVRPARCNLQEDHDSQQGDSPRTNDDPQTEHAEHGQSDKIYMNIDYALSVDETYEAFALARLNADKEGAQLIWEAVFSRQYSPRPITWPSWVPDWRIPPRQTMPVSYQRLLGNGDHGVDLKARRLATGVIRMNIPIGKHYPDETDQQLYNVTWKMSRKAEDAATSLQSHLLQLYRMLSNPVVVQRSDHLPGMLAHSSSKLIPKIFPALLTKIIHKLVGKETFSCEDSDEDDMSSQLGRHFARMSMIPEADGAHCGPKPSSSDVQDVFDKLDQNLGDTTTLFCFQDPGTGVHSFGLGDTKIEPGDRIILLGDLYRSAIYGSSTTTLVLRQCNPAESAHVGSPVYQLVGRGYIYDPTSVLLRAEFKKYFHSTEGEKINPLGFKKRWRKFSSFNKTFQKSDYVLNMA</sequence>
<evidence type="ECO:0000256" key="1">
    <source>
        <dbReference type="ARBA" id="ARBA00004496"/>
    </source>
</evidence>
<evidence type="ECO:0000313" key="6">
    <source>
        <dbReference type="EMBL" id="KAF7672658.1"/>
    </source>
</evidence>
<dbReference type="InterPro" id="IPR037256">
    <property type="entry name" value="ASC_dom_sf"/>
</dbReference>
<evidence type="ECO:0000259" key="5">
    <source>
        <dbReference type="SMART" id="SM01010"/>
    </source>
</evidence>
<reference evidence="6" key="2">
    <citation type="submission" date="2020-08" db="EMBL/GenBank/DDBJ databases">
        <title>Draft Genome Sequence of Cumin Blight Pathogen Alternaria burnsii.</title>
        <authorList>
            <person name="Feng Z."/>
        </authorList>
    </citation>
    <scope>NUCLEOTIDE SEQUENCE</scope>
    <source>
        <strain evidence="6">CBS107.38</strain>
    </source>
</reference>
<dbReference type="AlphaFoldDB" id="A0A8H7B101"/>
<feature type="region of interest" description="Disordered" evidence="4">
    <location>
        <begin position="864"/>
        <end position="890"/>
    </location>
</feature>
<dbReference type="PANTHER" id="PTHR24148:SF80">
    <property type="entry name" value="HETEROKARYON INCOMPATIBILITY DOMAIN-CONTAINING PROTEIN"/>
    <property type="match status" value="1"/>
</dbReference>
<accession>A0A8H7B101</accession>
<dbReference type="FunFam" id="2.60.40.10:FF:000562">
    <property type="entry name" value="Snf1 kinase complex beta-subunit Gal83"/>
    <property type="match status" value="1"/>
</dbReference>
<gene>
    <name evidence="6" type="ORF">GT037_009159</name>
</gene>
<dbReference type="InterPro" id="IPR006828">
    <property type="entry name" value="ASC_dom"/>
</dbReference>
<feature type="region of interest" description="Disordered" evidence="4">
    <location>
        <begin position="286"/>
        <end position="328"/>
    </location>
</feature>
<feature type="region of interest" description="Disordered" evidence="4">
    <location>
        <begin position="1"/>
        <end position="230"/>
    </location>
</feature>
<dbReference type="SUPFAM" id="SSF81296">
    <property type="entry name" value="E set domains"/>
    <property type="match status" value="1"/>
</dbReference>
<protein>
    <recommendedName>
        <fullName evidence="5">Association with the SNF1 complex (ASC) domain-containing protein</fullName>
    </recommendedName>
</protein>
<feature type="compositionally biased region" description="Basic residues" evidence="4">
    <location>
        <begin position="36"/>
        <end position="59"/>
    </location>
</feature>
<dbReference type="SUPFAM" id="SSF160219">
    <property type="entry name" value="AMPKBI-like"/>
    <property type="match status" value="1"/>
</dbReference>
<dbReference type="Pfam" id="PF06985">
    <property type="entry name" value="HET"/>
    <property type="match status" value="1"/>
</dbReference>
<dbReference type="InterPro" id="IPR014756">
    <property type="entry name" value="Ig_E-set"/>
</dbReference>
<evidence type="ECO:0000256" key="4">
    <source>
        <dbReference type="SAM" id="MobiDB-lite"/>
    </source>
</evidence>
<dbReference type="GeneID" id="62207384"/>
<dbReference type="RefSeq" id="XP_038783008.1">
    <property type="nucleotide sequence ID" value="XM_038934206.1"/>
</dbReference>
<dbReference type="Gene3D" id="2.60.40.10">
    <property type="entry name" value="Immunoglobulins"/>
    <property type="match status" value="1"/>
</dbReference>
<dbReference type="GO" id="GO:0005737">
    <property type="term" value="C:cytoplasm"/>
    <property type="evidence" value="ECO:0007669"/>
    <property type="project" value="UniProtKB-SubCell"/>
</dbReference>
<dbReference type="InterPro" id="IPR013783">
    <property type="entry name" value="Ig-like_fold"/>
</dbReference>
<feature type="compositionally biased region" description="Low complexity" evidence="4">
    <location>
        <begin position="166"/>
        <end position="196"/>
    </location>
</feature>
<feature type="compositionally biased region" description="Polar residues" evidence="4">
    <location>
        <begin position="218"/>
        <end position="230"/>
    </location>
</feature>